<dbReference type="SUPFAM" id="SSF51430">
    <property type="entry name" value="NAD(P)-linked oxidoreductase"/>
    <property type="match status" value="1"/>
</dbReference>
<name>A0A554W8G0_9BURK</name>
<dbReference type="PANTHER" id="PTHR43625">
    <property type="entry name" value="AFLATOXIN B1 ALDEHYDE REDUCTASE"/>
    <property type="match status" value="1"/>
</dbReference>
<dbReference type="Pfam" id="PF00248">
    <property type="entry name" value="Aldo_ket_red"/>
    <property type="match status" value="1"/>
</dbReference>
<evidence type="ECO:0000256" key="1">
    <source>
        <dbReference type="ARBA" id="ARBA00023002"/>
    </source>
</evidence>
<protein>
    <submittedName>
        <fullName evidence="4">General stress protein 69</fullName>
        <ecNumber evidence="4">1.1.1.-</ecNumber>
    </submittedName>
</protein>
<reference evidence="4 5" key="1">
    <citation type="submission" date="2019-07" db="EMBL/GenBank/DDBJ databases">
        <title>Tepidimonas alkaliphilus YIM 72238 draft genome.</title>
        <authorList>
            <person name="Da Costa M.S."/>
            <person name="Froufe H.J.C."/>
            <person name="Egas C."/>
            <person name="Albuquerque L."/>
        </authorList>
    </citation>
    <scope>NUCLEOTIDE SEQUENCE [LARGE SCALE GENOMIC DNA]</scope>
    <source>
        <strain evidence="4 5">YIM 72238</strain>
    </source>
</reference>
<feature type="region of interest" description="Disordered" evidence="2">
    <location>
        <begin position="1"/>
        <end position="22"/>
    </location>
</feature>
<accession>A0A554W8G0</accession>
<sequence>MTGHVAQGSSSPALKAPPTPWPTRRLGPFEVSAIGLGCMNVCHAYGEPLSEADAARLLLAALEAGVTHFDTAALYGFGLSEEWIGRHLAPHRQRFVLASKCGMTGEPDERGVKVRVIDGRPATLKATCDQALKRLRTDVIDLYYLHRWDKRVPIEDSVGALADLVRQGKILAIGLSEVSAATLRRAHAVHPIAAVQSEYSLWTRNPEIAVLDACRELGVAFVAFSPLGRGVLTASPPDPAAFHPKDIRRAMPRFAPEHWPRNLRLQQRLAALARQAGCTPAQLALAWVLARGPHVHALPGTTRIDHLQEDLQALRVQPEAALLAELDATFTPQAVSGARYNAQGEDEVDTERF</sequence>
<dbReference type="PANTHER" id="PTHR43625:SF40">
    <property type="entry name" value="ALDO-KETO REDUCTASE YAKC [NADP(+)]"/>
    <property type="match status" value="1"/>
</dbReference>
<keyword evidence="5" id="KW-1185">Reference proteome</keyword>
<evidence type="ECO:0000256" key="2">
    <source>
        <dbReference type="SAM" id="MobiDB-lite"/>
    </source>
</evidence>
<dbReference type="AlphaFoldDB" id="A0A554W8G0"/>
<dbReference type="Proteomes" id="UP000315736">
    <property type="component" value="Unassembled WGS sequence"/>
</dbReference>
<evidence type="ECO:0000313" key="5">
    <source>
        <dbReference type="Proteomes" id="UP000315736"/>
    </source>
</evidence>
<dbReference type="EMBL" id="VJNB01000005">
    <property type="protein sequence ID" value="TSE19865.1"/>
    <property type="molecule type" value="Genomic_DNA"/>
</dbReference>
<gene>
    <name evidence="4" type="primary">yhdN</name>
    <name evidence="4" type="ORF">Talka_01213</name>
</gene>
<comment type="caution">
    <text evidence="4">The sequence shown here is derived from an EMBL/GenBank/DDBJ whole genome shotgun (WGS) entry which is preliminary data.</text>
</comment>
<dbReference type="GO" id="GO:0016491">
    <property type="term" value="F:oxidoreductase activity"/>
    <property type="evidence" value="ECO:0007669"/>
    <property type="project" value="UniProtKB-KW"/>
</dbReference>
<dbReference type="EC" id="1.1.1.-" evidence="4"/>
<feature type="domain" description="NADP-dependent oxidoreductase" evidence="3">
    <location>
        <begin position="34"/>
        <end position="325"/>
    </location>
</feature>
<dbReference type="Gene3D" id="3.20.20.100">
    <property type="entry name" value="NADP-dependent oxidoreductase domain"/>
    <property type="match status" value="1"/>
</dbReference>
<organism evidence="4 5">
    <name type="scientific">Tepidimonas alkaliphilus</name>
    <dbReference type="NCBI Taxonomy" id="2588942"/>
    <lineage>
        <taxon>Bacteria</taxon>
        <taxon>Pseudomonadati</taxon>
        <taxon>Pseudomonadota</taxon>
        <taxon>Betaproteobacteria</taxon>
        <taxon>Burkholderiales</taxon>
        <taxon>Tepidimonas</taxon>
    </lineage>
</organism>
<evidence type="ECO:0000259" key="3">
    <source>
        <dbReference type="Pfam" id="PF00248"/>
    </source>
</evidence>
<proteinExistence type="predicted"/>
<dbReference type="InterPro" id="IPR050791">
    <property type="entry name" value="Aldo-Keto_reductase"/>
</dbReference>
<dbReference type="OrthoDB" id="5488419at2"/>
<keyword evidence="1 4" id="KW-0560">Oxidoreductase</keyword>
<dbReference type="RefSeq" id="WP_143890231.1">
    <property type="nucleotide sequence ID" value="NZ_VJNB01000005.1"/>
</dbReference>
<dbReference type="InterPro" id="IPR036812">
    <property type="entry name" value="NAD(P)_OxRdtase_dom_sf"/>
</dbReference>
<dbReference type="GO" id="GO:0005737">
    <property type="term" value="C:cytoplasm"/>
    <property type="evidence" value="ECO:0007669"/>
    <property type="project" value="TreeGrafter"/>
</dbReference>
<evidence type="ECO:0000313" key="4">
    <source>
        <dbReference type="EMBL" id="TSE19865.1"/>
    </source>
</evidence>
<dbReference type="InterPro" id="IPR023210">
    <property type="entry name" value="NADP_OxRdtase_dom"/>
</dbReference>